<evidence type="ECO:0000256" key="2">
    <source>
        <dbReference type="ARBA" id="ARBA00022525"/>
    </source>
</evidence>
<dbReference type="InterPro" id="IPR018114">
    <property type="entry name" value="TRYPSIN_HIS"/>
</dbReference>
<evidence type="ECO:0000259" key="16">
    <source>
        <dbReference type="PROSITE" id="PS50240"/>
    </source>
</evidence>
<evidence type="ECO:0000256" key="3">
    <source>
        <dbReference type="ARBA" id="ARBA00022536"/>
    </source>
</evidence>
<dbReference type="PROSITE" id="PS50240">
    <property type="entry name" value="TRYPSIN_DOM"/>
    <property type="match status" value="1"/>
</dbReference>
<dbReference type="Proteomes" id="UP000192247">
    <property type="component" value="Unassembled WGS sequence"/>
</dbReference>
<keyword evidence="2" id="KW-0964">Secreted</keyword>
<evidence type="ECO:0000313" key="17">
    <source>
        <dbReference type="EMBL" id="OQR70684.1"/>
    </source>
</evidence>
<dbReference type="SUPFAM" id="SSF50494">
    <property type="entry name" value="Trypsin-like serine proteases"/>
    <property type="match status" value="1"/>
</dbReference>
<dbReference type="CDD" id="cd00190">
    <property type="entry name" value="Tryp_SPc"/>
    <property type="match status" value="1"/>
</dbReference>
<evidence type="ECO:0000256" key="11">
    <source>
        <dbReference type="ARBA" id="ARBA00022889"/>
    </source>
</evidence>
<keyword evidence="6" id="KW-0732">Signal</keyword>
<evidence type="ECO:0000256" key="5">
    <source>
        <dbReference type="ARBA" id="ARBA00022670"/>
    </source>
</evidence>
<dbReference type="EMBL" id="MNPL01016655">
    <property type="protein sequence ID" value="OQR70684.1"/>
    <property type="molecule type" value="Genomic_DNA"/>
</dbReference>
<dbReference type="EC" id="3.4.21.84" evidence="14"/>
<evidence type="ECO:0000256" key="9">
    <source>
        <dbReference type="ARBA" id="ARBA00022820"/>
    </source>
</evidence>
<dbReference type="GO" id="GO:0042381">
    <property type="term" value="P:hemolymph coagulation"/>
    <property type="evidence" value="ECO:0007669"/>
    <property type="project" value="UniProtKB-KW"/>
</dbReference>
<evidence type="ECO:0000256" key="4">
    <source>
        <dbReference type="ARBA" id="ARBA00022659"/>
    </source>
</evidence>
<evidence type="ECO:0000313" key="18">
    <source>
        <dbReference type="Proteomes" id="UP000192247"/>
    </source>
</evidence>
<evidence type="ECO:0000256" key="6">
    <source>
        <dbReference type="ARBA" id="ARBA00022729"/>
    </source>
</evidence>
<dbReference type="InterPro" id="IPR050127">
    <property type="entry name" value="Serine_Proteases_S1"/>
</dbReference>
<keyword evidence="8 15" id="KW-0378">Hydrolase</keyword>
<dbReference type="PRINTS" id="PR00722">
    <property type="entry name" value="CHYMOTRYPSIN"/>
</dbReference>
<dbReference type="InterPro" id="IPR001254">
    <property type="entry name" value="Trypsin_dom"/>
</dbReference>
<sequence length="261" mass="29059">MVKEKKFFGTFTDYKCGGTLISKNFVLTAAHCQPKPIMSHLVVVLGQYSLNQTDLPTISVNRVIVHKKFNQSNFHNDIALLELATPADISAKVYPICLPGAKDHFVGYDGVVSGWGRLYYNGELPRTLQCVTVPILSQRQCSSMLRKHGHIKELPNFFLCAGHEGGRFDACEGDSGGPLAVYLKSGQWVLAGTVSHGVRCAEPGLPGVYMKVSHYRPWIDAVIQRIESAAKSPQPQSWFYPFLDWLDRTVPIKISTPVIYY</sequence>
<keyword evidence="12" id="KW-1015">Disulfide bond</keyword>
<dbReference type="PANTHER" id="PTHR24264:SF65">
    <property type="entry name" value="SRCR DOMAIN-CONTAINING PROTEIN"/>
    <property type="match status" value="1"/>
</dbReference>
<dbReference type="GO" id="GO:0030246">
    <property type="term" value="F:carbohydrate binding"/>
    <property type="evidence" value="ECO:0007669"/>
    <property type="project" value="UniProtKB-KW"/>
</dbReference>
<dbReference type="Gene3D" id="2.40.10.10">
    <property type="entry name" value="Trypsin-like serine proteases"/>
    <property type="match status" value="1"/>
</dbReference>
<evidence type="ECO:0000256" key="8">
    <source>
        <dbReference type="ARBA" id="ARBA00022801"/>
    </source>
</evidence>
<dbReference type="InterPro" id="IPR033116">
    <property type="entry name" value="TRYPSIN_SER"/>
</dbReference>
<keyword evidence="9" id="KW-0353">Hemolymph clotting</keyword>
<comment type="caution">
    <text evidence="17">The sequence shown here is derived from an EMBL/GenBank/DDBJ whole genome shotgun (WGS) entry which is preliminary data.</text>
</comment>
<dbReference type="PANTHER" id="PTHR24264">
    <property type="entry name" value="TRYPSIN-RELATED"/>
    <property type="match status" value="1"/>
</dbReference>
<evidence type="ECO:0000256" key="10">
    <source>
        <dbReference type="ARBA" id="ARBA00022825"/>
    </source>
</evidence>
<dbReference type="InterPro" id="IPR009003">
    <property type="entry name" value="Peptidase_S1_PA"/>
</dbReference>
<evidence type="ECO:0000256" key="12">
    <source>
        <dbReference type="ARBA" id="ARBA00023157"/>
    </source>
</evidence>
<dbReference type="FunFam" id="2.40.10.10:FF:000120">
    <property type="entry name" value="Putative serine protease"/>
    <property type="match status" value="1"/>
</dbReference>
<dbReference type="GO" id="GO:0006508">
    <property type="term" value="P:proteolysis"/>
    <property type="evidence" value="ECO:0007669"/>
    <property type="project" value="UniProtKB-KW"/>
</dbReference>
<proteinExistence type="predicted"/>
<keyword evidence="7" id="KW-0430">Lectin</keyword>
<dbReference type="AlphaFoldDB" id="A0A1V9XAW6"/>
<dbReference type="GO" id="GO:0005615">
    <property type="term" value="C:extracellular space"/>
    <property type="evidence" value="ECO:0007669"/>
    <property type="project" value="TreeGrafter"/>
</dbReference>
<comment type="catalytic activity">
    <reaction evidence="13">
        <text>Selective cleavage of 103-Arg-|-Ser-104 and 124-Ile-|-Ile-125 bonds in Limulus clotting factor B to form activated factor B. Cleavage of -Pro-Arg-|-Xaa- bonds in synthetic substrates.</text>
        <dbReference type="EC" id="3.4.21.84"/>
    </reaction>
</comment>
<dbReference type="InterPro" id="IPR043504">
    <property type="entry name" value="Peptidase_S1_PA_chymotrypsin"/>
</dbReference>
<name>A0A1V9XAW6_9ACAR</name>
<dbReference type="InterPro" id="IPR001314">
    <property type="entry name" value="Peptidase_S1A"/>
</dbReference>
<keyword evidence="10 15" id="KW-0720">Serine protease</keyword>
<keyword evidence="18" id="KW-1185">Reference proteome</keyword>
<dbReference type="GO" id="GO:0007155">
    <property type="term" value="P:cell adhesion"/>
    <property type="evidence" value="ECO:0007669"/>
    <property type="project" value="UniProtKB-KW"/>
</dbReference>
<comment type="subcellular location">
    <subcellularLocation>
        <location evidence="1">Secreted</location>
    </subcellularLocation>
</comment>
<evidence type="ECO:0000256" key="15">
    <source>
        <dbReference type="RuleBase" id="RU363034"/>
    </source>
</evidence>
<dbReference type="PROSITE" id="PS00135">
    <property type="entry name" value="TRYPSIN_SER"/>
    <property type="match status" value="1"/>
</dbReference>
<evidence type="ECO:0000256" key="7">
    <source>
        <dbReference type="ARBA" id="ARBA00022734"/>
    </source>
</evidence>
<feature type="domain" description="Peptidase S1" evidence="16">
    <location>
        <begin position="1"/>
        <end position="224"/>
    </location>
</feature>
<keyword evidence="5 15" id="KW-0645">Protease</keyword>
<keyword evidence="3" id="KW-0245">EGF-like domain</keyword>
<organism evidence="17 18">
    <name type="scientific">Tropilaelaps mercedesae</name>
    <dbReference type="NCBI Taxonomy" id="418985"/>
    <lineage>
        <taxon>Eukaryota</taxon>
        <taxon>Metazoa</taxon>
        <taxon>Ecdysozoa</taxon>
        <taxon>Arthropoda</taxon>
        <taxon>Chelicerata</taxon>
        <taxon>Arachnida</taxon>
        <taxon>Acari</taxon>
        <taxon>Parasitiformes</taxon>
        <taxon>Mesostigmata</taxon>
        <taxon>Gamasina</taxon>
        <taxon>Dermanyssoidea</taxon>
        <taxon>Laelapidae</taxon>
        <taxon>Tropilaelaps</taxon>
    </lineage>
</organism>
<dbReference type="SMART" id="SM00020">
    <property type="entry name" value="Tryp_SPc"/>
    <property type="match status" value="1"/>
</dbReference>
<evidence type="ECO:0000256" key="1">
    <source>
        <dbReference type="ARBA" id="ARBA00004613"/>
    </source>
</evidence>
<evidence type="ECO:0000256" key="13">
    <source>
        <dbReference type="ARBA" id="ARBA00052079"/>
    </source>
</evidence>
<keyword evidence="4" id="KW-0768">Sushi</keyword>
<protein>
    <recommendedName>
        <fullName evidence="14">limulus clotting factor C</fullName>
        <ecNumber evidence="14">3.4.21.84</ecNumber>
    </recommendedName>
</protein>
<gene>
    <name evidence="17" type="ORF">BIW11_01641</name>
</gene>
<dbReference type="Pfam" id="PF00089">
    <property type="entry name" value="Trypsin"/>
    <property type="match status" value="1"/>
</dbReference>
<keyword evidence="11" id="KW-0130">Cell adhesion</keyword>
<accession>A0A1V9XAW6</accession>
<evidence type="ECO:0000256" key="14">
    <source>
        <dbReference type="ARBA" id="ARBA00066707"/>
    </source>
</evidence>
<dbReference type="InParanoid" id="A0A1V9XAW6"/>
<dbReference type="PROSITE" id="PS00134">
    <property type="entry name" value="TRYPSIN_HIS"/>
    <property type="match status" value="1"/>
</dbReference>
<dbReference type="OrthoDB" id="414661at2759"/>
<dbReference type="STRING" id="418985.A0A1V9XAW6"/>
<dbReference type="GO" id="GO:0004252">
    <property type="term" value="F:serine-type endopeptidase activity"/>
    <property type="evidence" value="ECO:0007669"/>
    <property type="project" value="InterPro"/>
</dbReference>
<reference evidence="17 18" key="1">
    <citation type="journal article" date="2017" name="Gigascience">
        <title>Draft genome of the honey bee ectoparasitic mite, Tropilaelaps mercedesae, is shaped by the parasitic life history.</title>
        <authorList>
            <person name="Dong X."/>
            <person name="Armstrong S.D."/>
            <person name="Xia D."/>
            <person name="Makepeace B.L."/>
            <person name="Darby A.C."/>
            <person name="Kadowaki T."/>
        </authorList>
    </citation>
    <scope>NUCLEOTIDE SEQUENCE [LARGE SCALE GENOMIC DNA]</scope>
    <source>
        <strain evidence="17">Wuxi-XJTLU</strain>
    </source>
</reference>